<keyword evidence="8" id="KW-0723">Serine/threonine-protein kinase</keyword>
<dbReference type="STRING" id="147828.A0A4S2KL27"/>
<dbReference type="InterPro" id="IPR000719">
    <property type="entry name" value="Prot_kinase_dom"/>
</dbReference>
<keyword evidence="7" id="KW-0963">Cytoplasm</keyword>
<keyword evidence="9" id="KW-0597">Phosphoprotein</keyword>
<dbReference type="PROSITE" id="PS50011">
    <property type="entry name" value="PROTEIN_KINASE_DOM"/>
    <property type="match status" value="1"/>
</dbReference>
<evidence type="ECO:0000256" key="10">
    <source>
        <dbReference type="ARBA" id="ARBA00022679"/>
    </source>
</evidence>
<evidence type="ECO:0000256" key="3">
    <source>
        <dbReference type="ARBA" id="ARBA00004138"/>
    </source>
</evidence>
<dbReference type="CDD" id="cd07830">
    <property type="entry name" value="STKc_MAK_like"/>
    <property type="match status" value="1"/>
</dbReference>
<dbReference type="OrthoDB" id="2158884at2759"/>
<evidence type="ECO:0000256" key="5">
    <source>
        <dbReference type="ARBA" id="ARBA00006485"/>
    </source>
</evidence>
<evidence type="ECO:0000256" key="14">
    <source>
        <dbReference type="ARBA" id="ARBA00022840"/>
    </source>
</evidence>
<keyword evidence="25" id="KW-1185">Reference proteome</keyword>
<feature type="domain" description="Protein kinase" evidence="23">
    <location>
        <begin position="4"/>
        <end position="284"/>
    </location>
</feature>
<evidence type="ECO:0000313" key="24">
    <source>
        <dbReference type="EMBL" id="TGZ50353.1"/>
    </source>
</evidence>
<dbReference type="PROSITE" id="PS00108">
    <property type="entry name" value="PROTEIN_KINASE_ST"/>
    <property type="match status" value="1"/>
</dbReference>
<keyword evidence="16" id="KW-0206">Cytoskeleton</keyword>
<evidence type="ECO:0000256" key="15">
    <source>
        <dbReference type="ARBA" id="ARBA00022842"/>
    </source>
</evidence>
<dbReference type="PROSITE" id="PS00107">
    <property type="entry name" value="PROTEIN_KINASE_ATP"/>
    <property type="match status" value="1"/>
</dbReference>
<dbReference type="PANTHER" id="PTHR24055">
    <property type="entry name" value="MITOGEN-ACTIVATED PROTEIN KINASE"/>
    <property type="match status" value="1"/>
</dbReference>
<dbReference type="FunFam" id="3.30.200.20:FF:000071">
    <property type="entry name" value="serine/threonine-protein kinase MAK isoform X1"/>
    <property type="match status" value="1"/>
</dbReference>
<feature type="region of interest" description="Disordered" evidence="22">
    <location>
        <begin position="727"/>
        <end position="771"/>
    </location>
</feature>
<dbReference type="GO" id="GO:0005634">
    <property type="term" value="C:nucleus"/>
    <property type="evidence" value="ECO:0007669"/>
    <property type="project" value="UniProtKB-SubCell"/>
</dbReference>
<evidence type="ECO:0000256" key="20">
    <source>
        <dbReference type="ARBA" id="ARBA00048679"/>
    </source>
</evidence>
<evidence type="ECO:0000256" key="19">
    <source>
        <dbReference type="ARBA" id="ARBA00047899"/>
    </source>
</evidence>
<evidence type="ECO:0000256" key="8">
    <source>
        <dbReference type="ARBA" id="ARBA00022527"/>
    </source>
</evidence>
<reference evidence="24 25" key="1">
    <citation type="journal article" date="2019" name="BMC Genomics">
        <title>New insights from Opisthorchis felineus genome: update on genomics of the epidemiologically important liver flukes.</title>
        <authorList>
            <person name="Ershov N.I."/>
            <person name="Mordvinov V.A."/>
            <person name="Prokhortchouk E.B."/>
            <person name="Pakharukova M.Y."/>
            <person name="Gunbin K.V."/>
            <person name="Ustyantsev K."/>
            <person name="Genaev M.A."/>
            <person name="Blinov A.G."/>
            <person name="Mazur A."/>
            <person name="Boulygina E."/>
            <person name="Tsygankova S."/>
            <person name="Khrameeva E."/>
            <person name="Chekanov N."/>
            <person name="Fan G."/>
            <person name="Xiao A."/>
            <person name="Zhang H."/>
            <person name="Xu X."/>
            <person name="Yang H."/>
            <person name="Solovyev V."/>
            <person name="Lee S.M."/>
            <person name="Liu X."/>
            <person name="Afonnikov D.A."/>
            <person name="Skryabin K.G."/>
        </authorList>
    </citation>
    <scope>NUCLEOTIDE SEQUENCE [LARGE SCALE GENOMIC DNA]</scope>
    <source>
        <strain evidence="24">AK-0245</strain>
        <tissue evidence="24">Whole organism</tissue>
    </source>
</reference>
<dbReference type="GO" id="GO:0004674">
    <property type="term" value="F:protein serine/threonine kinase activity"/>
    <property type="evidence" value="ECO:0007669"/>
    <property type="project" value="UniProtKB-KW"/>
</dbReference>
<dbReference type="GO" id="GO:0046872">
    <property type="term" value="F:metal ion binding"/>
    <property type="evidence" value="ECO:0007669"/>
    <property type="project" value="UniProtKB-KW"/>
</dbReference>
<evidence type="ECO:0000256" key="1">
    <source>
        <dbReference type="ARBA" id="ARBA00001946"/>
    </source>
</evidence>
<keyword evidence="12 21" id="KW-0547">Nucleotide-binding</keyword>
<evidence type="ECO:0000256" key="2">
    <source>
        <dbReference type="ARBA" id="ARBA00004123"/>
    </source>
</evidence>
<keyword evidence="11" id="KW-0479">Metal-binding</keyword>
<keyword evidence="14 21" id="KW-0067">ATP-binding</keyword>
<sequence length="855" mass="96028">MNRYTLLKQLGDGTYGSVLLATSLETKEKVAIKKMKKKFFSWDECLNLREVKTLKRLNHPNIVKLREVIRENDELFFVFEYMRENLYEMIKRRTKLFPEEVVRNIMWQVLDGLAFMHKQGFFHRDMKPENLLCNGPDTVKLADFGLAREIRSQPPYTDYVSTRWYRAPEVLLRSTSYNSPIDMFAVGCIMAEVYTFRPLFPGSSEIDMIFKICSVLGTPTKSDWPEGYQLAAAMNFRFPQCAPSCLRTLIPNASSEAIQLIGDMIAWNPKRRPTAREALRRPYFKPIQSVVRVKGTEHKGDGALHRSFVPVKVDNPAPVISKPSLVASKRELVKSSTDTTDALLVARINEKPQEAVAKVHSESDSSMPMDAATLSDALSDSIEDVLKDASPFHLKTEVYGKATVVTPPLPVPADIASTVTRRSTKHNTEDLELKGVDAFGDRLLAELLASEEELQDKRHDVPPVIPDTNNVVDVLLCTWFQEQPQETAPNLELSGGTMDKKLGRRRWPDSDFQDVIDDWDLDQLLDSRPPRKLVAPMGQQRNDNFACRTCDELGVLDPSAPTEPLHTDLLPKLDSSFLELPDLARQAKERHEGRSAAARSQHEVTGFPKCYPFDIDEILDNELVGRHVKTTCNQSFTRSVSFIKRGNGPLNHGSRHPLFKGQHVSASSFYKSQARYLPGHVTKLGPPLAPDTGLFKDWHKENHPDLVNPYSTGPFSRLFDFGPPVRQLPSHGRRAPNGTSGPILHRNALSVPRGQPNQSAYRPDVVGPGNNAKSRVVGDSMLNGKWFGSAQPSQNLNYLLTDVVPRGSNRSSKTNEESGVSRKTPTVKRTGGGRLTHVRNTVTSRTDWTTKYLKS</sequence>
<comment type="catalytic activity">
    <reaction evidence="19">
        <text>L-threonyl-[protein] + ATP = O-phospho-L-threonyl-[protein] + ADP + H(+)</text>
        <dbReference type="Rhea" id="RHEA:46608"/>
        <dbReference type="Rhea" id="RHEA-COMP:11060"/>
        <dbReference type="Rhea" id="RHEA-COMP:11605"/>
        <dbReference type="ChEBI" id="CHEBI:15378"/>
        <dbReference type="ChEBI" id="CHEBI:30013"/>
        <dbReference type="ChEBI" id="CHEBI:30616"/>
        <dbReference type="ChEBI" id="CHEBI:61977"/>
        <dbReference type="ChEBI" id="CHEBI:456216"/>
        <dbReference type="EC" id="2.7.11.1"/>
    </reaction>
</comment>
<evidence type="ECO:0000256" key="18">
    <source>
        <dbReference type="ARBA" id="ARBA00023273"/>
    </source>
</evidence>
<evidence type="ECO:0000256" key="4">
    <source>
        <dbReference type="ARBA" id="ARBA00004245"/>
    </source>
</evidence>
<dbReference type="EC" id="2.7.11.1" evidence="6"/>
<dbReference type="SUPFAM" id="SSF56112">
    <property type="entry name" value="Protein kinase-like (PK-like)"/>
    <property type="match status" value="1"/>
</dbReference>
<dbReference type="Pfam" id="PF00069">
    <property type="entry name" value="Pkinase"/>
    <property type="match status" value="1"/>
</dbReference>
<dbReference type="InterPro" id="IPR008271">
    <property type="entry name" value="Ser/Thr_kinase_AS"/>
</dbReference>
<keyword evidence="17" id="KW-0539">Nucleus</keyword>
<keyword evidence="18" id="KW-0966">Cell projection</keyword>
<accession>A0A4S2KL27</accession>
<comment type="cofactor">
    <cofactor evidence="1">
        <name>Mg(2+)</name>
        <dbReference type="ChEBI" id="CHEBI:18420"/>
    </cofactor>
</comment>
<dbReference type="GO" id="GO:0005524">
    <property type="term" value="F:ATP binding"/>
    <property type="evidence" value="ECO:0007669"/>
    <property type="project" value="UniProtKB-UniRule"/>
</dbReference>
<evidence type="ECO:0000256" key="17">
    <source>
        <dbReference type="ARBA" id="ARBA00023242"/>
    </source>
</evidence>
<dbReference type="GO" id="GO:0005856">
    <property type="term" value="C:cytoskeleton"/>
    <property type="evidence" value="ECO:0007669"/>
    <property type="project" value="UniProtKB-SubCell"/>
</dbReference>
<dbReference type="FunFam" id="1.10.510.10:FF:000104">
    <property type="entry name" value="serine/threonine-protein kinase MAK isoform X1"/>
    <property type="match status" value="1"/>
</dbReference>
<protein>
    <recommendedName>
        <fullName evidence="6">non-specific serine/threonine protein kinase</fullName>
        <ecNumber evidence="6">2.7.11.1</ecNumber>
    </recommendedName>
</protein>
<dbReference type="InterPro" id="IPR011009">
    <property type="entry name" value="Kinase-like_dom_sf"/>
</dbReference>
<dbReference type="EMBL" id="SJOL01010839">
    <property type="protein sequence ID" value="TGZ50353.1"/>
    <property type="molecule type" value="Genomic_DNA"/>
</dbReference>
<dbReference type="InterPro" id="IPR050117">
    <property type="entry name" value="MAPK"/>
</dbReference>
<dbReference type="Gene3D" id="1.10.510.10">
    <property type="entry name" value="Transferase(Phosphotransferase) domain 1"/>
    <property type="match status" value="1"/>
</dbReference>
<evidence type="ECO:0000256" key="9">
    <source>
        <dbReference type="ARBA" id="ARBA00022553"/>
    </source>
</evidence>
<keyword evidence="10" id="KW-0808">Transferase</keyword>
<dbReference type="AlphaFoldDB" id="A0A4S2KL27"/>
<gene>
    <name evidence="24" type="ORF">CRM22_010857</name>
</gene>
<evidence type="ECO:0000256" key="16">
    <source>
        <dbReference type="ARBA" id="ARBA00023212"/>
    </source>
</evidence>
<name>A0A4S2KL27_OPIFE</name>
<dbReference type="SMART" id="SM00220">
    <property type="entry name" value="S_TKc"/>
    <property type="match status" value="1"/>
</dbReference>
<dbReference type="Proteomes" id="UP000308267">
    <property type="component" value="Unassembled WGS sequence"/>
</dbReference>
<dbReference type="Gene3D" id="3.30.200.20">
    <property type="entry name" value="Phosphorylase Kinase, domain 1"/>
    <property type="match status" value="1"/>
</dbReference>
<feature type="binding site" evidence="21">
    <location>
        <position position="34"/>
    </location>
    <ligand>
        <name>ATP</name>
        <dbReference type="ChEBI" id="CHEBI:30616"/>
    </ligand>
</feature>
<organism evidence="24 25">
    <name type="scientific">Opisthorchis felineus</name>
    <dbReference type="NCBI Taxonomy" id="147828"/>
    <lineage>
        <taxon>Eukaryota</taxon>
        <taxon>Metazoa</taxon>
        <taxon>Spiralia</taxon>
        <taxon>Lophotrochozoa</taxon>
        <taxon>Platyhelminthes</taxon>
        <taxon>Trematoda</taxon>
        <taxon>Digenea</taxon>
        <taxon>Opisthorchiida</taxon>
        <taxon>Opisthorchiata</taxon>
        <taxon>Opisthorchiidae</taxon>
        <taxon>Opisthorchis</taxon>
    </lineage>
</organism>
<evidence type="ECO:0000256" key="12">
    <source>
        <dbReference type="ARBA" id="ARBA00022741"/>
    </source>
</evidence>
<keyword evidence="13" id="KW-0418">Kinase</keyword>
<proteinExistence type="inferred from homology"/>
<feature type="region of interest" description="Disordered" evidence="22">
    <location>
        <begin position="807"/>
        <end position="833"/>
    </location>
</feature>
<keyword evidence="15" id="KW-0460">Magnesium</keyword>
<comment type="caution">
    <text evidence="24">The sequence shown here is derived from an EMBL/GenBank/DDBJ whole genome shotgun (WGS) entry which is preliminary data.</text>
</comment>
<dbReference type="InterPro" id="IPR017441">
    <property type="entry name" value="Protein_kinase_ATP_BS"/>
</dbReference>
<evidence type="ECO:0000256" key="22">
    <source>
        <dbReference type="SAM" id="MobiDB-lite"/>
    </source>
</evidence>
<comment type="similarity">
    <text evidence="5">Belongs to the protein kinase superfamily. CMGC Ser/Thr protein kinase family. CDC2/CDKX subfamily.</text>
</comment>
<evidence type="ECO:0000256" key="13">
    <source>
        <dbReference type="ARBA" id="ARBA00022777"/>
    </source>
</evidence>
<evidence type="ECO:0000259" key="23">
    <source>
        <dbReference type="PROSITE" id="PS50011"/>
    </source>
</evidence>
<comment type="catalytic activity">
    <reaction evidence="20">
        <text>L-seryl-[protein] + ATP = O-phospho-L-seryl-[protein] + ADP + H(+)</text>
        <dbReference type="Rhea" id="RHEA:17989"/>
        <dbReference type="Rhea" id="RHEA-COMP:9863"/>
        <dbReference type="Rhea" id="RHEA-COMP:11604"/>
        <dbReference type="ChEBI" id="CHEBI:15378"/>
        <dbReference type="ChEBI" id="CHEBI:29999"/>
        <dbReference type="ChEBI" id="CHEBI:30616"/>
        <dbReference type="ChEBI" id="CHEBI:83421"/>
        <dbReference type="ChEBI" id="CHEBI:456216"/>
        <dbReference type="EC" id="2.7.11.1"/>
    </reaction>
</comment>
<evidence type="ECO:0000256" key="11">
    <source>
        <dbReference type="ARBA" id="ARBA00022723"/>
    </source>
</evidence>
<comment type="subcellular location">
    <subcellularLocation>
        <location evidence="3">Cell projection</location>
        <location evidence="3">Cilium</location>
    </subcellularLocation>
    <subcellularLocation>
        <location evidence="4">Cytoplasm</location>
        <location evidence="4">Cytoskeleton</location>
    </subcellularLocation>
    <subcellularLocation>
        <location evidence="2">Nucleus</location>
    </subcellularLocation>
</comment>
<dbReference type="GO" id="GO:0005929">
    <property type="term" value="C:cilium"/>
    <property type="evidence" value="ECO:0007669"/>
    <property type="project" value="UniProtKB-SubCell"/>
</dbReference>
<evidence type="ECO:0000256" key="6">
    <source>
        <dbReference type="ARBA" id="ARBA00012513"/>
    </source>
</evidence>
<evidence type="ECO:0000313" key="25">
    <source>
        <dbReference type="Proteomes" id="UP000308267"/>
    </source>
</evidence>
<evidence type="ECO:0000256" key="7">
    <source>
        <dbReference type="ARBA" id="ARBA00022490"/>
    </source>
</evidence>
<evidence type="ECO:0000256" key="21">
    <source>
        <dbReference type="PROSITE-ProRule" id="PRU10141"/>
    </source>
</evidence>